<dbReference type="AlphaFoldDB" id="A0A3S1DHW8"/>
<proteinExistence type="predicted"/>
<reference evidence="1" key="2">
    <citation type="journal article" date="2019" name="Genome Biol. Evol.">
        <title>Day and night: Metabolic profiles and evolutionary relationships of six axenic non-marine cyanobacteria.</title>
        <authorList>
            <person name="Will S.E."/>
            <person name="Henke P."/>
            <person name="Boedeker C."/>
            <person name="Huang S."/>
            <person name="Brinkmann H."/>
            <person name="Rohde M."/>
            <person name="Jarek M."/>
            <person name="Friedl T."/>
            <person name="Seufert S."/>
            <person name="Schumacher M."/>
            <person name="Overmann J."/>
            <person name="Neumann-Schaal M."/>
            <person name="Petersen J."/>
        </authorList>
    </citation>
    <scope>NUCLEOTIDE SEQUENCE [LARGE SCALE GENOMIC DNA]</scope>
    <source>
        <strain evidence="1">PCC 7102</strain>
    </source>
</reference>
<protein>
    <submittedName>
        <fullName evidence="1">Uncharacterized protein</fullName>
    </submittedName>
</protein>
<dbReference type="OrthoDB" id="573631at2"/>
<accession>A0A3S1DHW8</accession>
<name>A0A3S1DHW8_9CYAN</name>
<dbReference type="RefSeq" id="WP_127078789.1">
    <property type="nucleotide sequence ID" value="NZ_RSCL01000001.1"/>
</dbReference>
<gene>
    <name evidence="1" type="ORF">DSM106972_006640</name>
</gene>
<sequence>MNKIINSVIIAVVITVTDTSYAQSIPQGFQAVIKDNGVQVYKKDYPNGKQEYVTVVNIVNATITNLTGEVVNTQERN</sequence>
<dbReference type="Proteomes" id="UP000271624">
    <property type="component" value="Unassembled WGS sequence"/>
</dbReference>
<dbReference type="EMBL" id="RSCL01000001">
    <property type="protein sequence ID" value="RUT10169.1"/>
    <property type="molecule type" value="Genomic_DNA"/>
</dbReference>
<reference evidence="1" key="1">
    <citation type="submission" date="2018-12" db="EMBL/GenBank/DDBJ databases">
        <authorList>
            <person name="Will S."/>
            <person name="Neumann-Schaal M."/>
            <person name="Henke P."/>
        </authorList>
    </citation>
    <scope>NUCLEOTIDE SEQUENCE</scope>
    <source>
        <strain evidence="1">PCC 7102</strain>
    </source>
</reference>
<keyword evidence="2" id="KW-1185">Reference proteome</keyword>
<comment type="caution">
    <text evidence="1">The sequence shown here is derived from an EMBL/GenBank/DDBJ whole genome shotgun (WGS) entry which is preliminary data.</text>
</comment>
<evidence type="ECO:0000313" key="2">
    <source>
        <dbReference type="Proteomes" id="UP000271624"/>
    </source>
</evidence>
<organism evidence="1 2">
    <name type="scientific">Dulcicalothrix desertica PCC 7102</name>
    <dbReference type="NCBI Taxonomy" id="232991"/>
    <lineage>
        <taxon>Bacteria</taxon>
        <taxon>Bacillati</taxon>
        <taxon>Cyanobacteriota</taxon>
        <taxon>Cyanophyceae</taxon>
        <taxon>Nostocales</taxon>
        <taxon>Calotrichaceae</taxon>
        <taxon>Dulcicalothrix</taxon>
    </lineage>
</organism>
<evidence type="ECO:0000313" key="1">
    <source>
        <dbReference type="EMBL" id="RUT10169.1"/>
    </source>
</evidence>